<dbReference type="InterPro" id="IPR029057">
    <property type="entry name" value="PRTase-like"/>
</dbReference>
<comment type="caution">
    <text evidence="3">The sequence shown here is derived from an EMBL/GenBank/DDBJ whole genome shotgun (WGS) entry which is preliminary data.</text>
</comment>
<dbReference type="InterPro" id="IPR000836">
    <property type="entry name" value="PRTase_dom"/>
</dbReference>
<dbReference type="Proteomes" id="UP000032025">
    <property type="component" value="Unassembled WGS sequence"/>
</dbReference>
<dbReference type="InterPro" id="IPR041688">
    <property type="entry name" value="PRTase_2"/>
</dbReference>
<evidence type="ECO:0000259" key="1">
    <source>
        <dbReference type="Pfam" id="PF12500"/>
    </source>
</evidence>
<accession>A0A0C9NCA5</accession>
<protein>
    <submittedName>
        <fullName evidence="3">DNA, contig: SP630</fullName>
    </submittedName>
</protein>
<dbReference type="Gene3D" id="3.40.50.2020">
    <property type="match status" value="1"/>
</dbReference>
<dbReference type="SUPFAM" id="SSF53271">
    <property type="entry name" value="PRTase-like"/>
    <property type="match status" value="1"/>
</dbReference>
<organism evidence="3 4">
    <name type="scientific">Sphingomonas paucimobilis NBRC 13935</name>
    <dbReference type="NCBI Taxonomy" id="1219050"/>
    <lineage>
        <taxon>Bacteria</taxon>
        <taxon>Pseudomonadati</taxon>
        <taxon>Pseudomonadota</taxon>
        <taxon>Alphaproteobacteria</taxon>
        <taxon>Sphingomonadales</taxon>
        <taxon>Sphingomonadaceae</taxon>
        <taxon>Sphingomonas</taxon>
    </lineage>
</organism>
<dbReference type="Pfam" id="PF15609">
    <property type="entry name" value="PRTase_2"/>
    <property type="match status" value="1"/>
</dbReference>
<feature type="domain" description="Orotate phosphoribosyltransferase-like" evidence="2">
    <location>
        <begin position="35"/>
        <end position="219"/>
    </location>
</feature>
<dbReference type="InterPro" id="IPR011214">
    <property type="entry name" value="UCP020967"/>
</dbReference>
<dbReference type="RefSeq" id="WP_007405798.1">
    <property type="nucleotide sequence ID" value="NZ_BBJS01000030.1"/>
</dbReference>
<sequence>MSAVPDLAPPPYRIALPTGQLTIRVDHSRWPLDALCDFAARENPKRGYLVVSRVLGRHLPARPSVMRRSVRDLASAIPADMPGPVLVIGLAETAVCLGQTLHEEWQRLTGREDAGFIHSTRQTVDAPLLCRFEEPHSHASAHLIYRPQFDALACPRSLVIVDDEISTGTTLRNLAAALIAEWPQVERVVVATLTDWTAGTERWSAMPRPTEVVSLLRGQLDWTPATDHHSDPGFEARAGSLGTMPTHINYGRLGRSDSPNILPVEPLPDGIEPLRIIGTGEFTYLPFRLAERLEEAGRDVVVQATSRSPARIGGAMVTKLCFGDNYDTGVANYLYNADPADGRANWICHETPIASVDPALISALDASVLGWR</sequence>
<evidence type="ECO:0000259" key="2">
    <source>
        <dbReference type="Pfam" id="PF15609"/>
    </source>
</evidence>
<gene>
    <name evidence="3" type="ORF">SP6_30_00770</name>
</gene>
<keyword evidence="4" id="KW-1185">Reference proteome</keyword>
<reference evidence="3 4" key="1">
    <citation type="submission" date="2014-08" db="EMBL/GenBank/DDBJ databases">
        <title>Whole genome shotgun sequence of Sphingomonas paucimobilis NBRC 13935.</title>
        <authorList>
            <person name="Hosoyama A."/>
            <person name="Hashimoto M."/>
            <person name="Hosoyama Y."/>
            <person name="Noguchi M."/>
            <person name="Uohara A."/>
            <person name="Ohji S."/>
            <person name="Katano-Makiyama Y."/>
            <person name="Ichikawa N."/>
            <person name="Kimura A."/>
            <person name="Yamazoe A."/>
            <person name="Fujita N."/>
        </authorList>
    </citation>
    <scope>NUCLEOTIDE SEQUENCE [LARGE SCALE GENOMIC DNA]</scope>
    <source>
        <strain evidence="3 4">NBRC 13935</strain>
    </source>
</reference>
<dbReference type="InterPro" id="IPR022537">
    <property type="entry name" value="TRSP_dom"/>
</dbReference>
<dbReference type="CDD" id="cd06223">
    <property type="entry name" value="PRTases_typeI"/>
    <property type="match status" value="1"/>
</dbReference>
<name>A0A0C9NCA5_SPHPI</name>
<dbReference type="AlphaFoldDB" id="A0A0C9NCA5"/>
<dbReference type="PIRSF" id="PIRSF020967">
    <property type="entry name" value="UCP020967"/>
    <property type="match status" value="1"/>
</dbReference>
<dbReference type="Pfam" id="PF12500">
    <property type="entry name" value="TRSP"/>
    <property type="match status" value="1"/>
</dbReference>
<proteinExistence type="predicted"/>
<dbReference type="GeneID" id="78528893"/>
<evidence type="ECO:0000313" key="4">
    <source>
        <dbReference type="Proteomes" id="UP000032025"/>
    </source>
</evidence>
<dbReference type="EMBL" id="BBJS01000030">
    <property type="protein sequence ID" value="GAN13937.1"/>
    <property type="molecule type" value="Genomic_DNA"/>
</dbReference>
<feature type="domain" description="TRSP" evidence="1">
    <location>
        <begin position="276"/>
        <end position="354"/>
    </location>
</feature>
<evidence type="ECO:0000313" key="3">
    <source>
        <dbReference type="EMBL" id="GAN13937.1"/>
    </source>
</evidence>